<feature type="region of interest" description="Disordered" evidence="1">
    <location>
        <begin position="1"/>
        <end position="20"/>
    </location>
</feature>
<comment type="caution">
    <text evidence="2">The sequence shown here is derived from an EMBL/GenBank/DDBJ whole genome shotgun (WGS) entry which is preliminary data.</text>
</comment>
<reference evidence="2 3" key="1">
    <citation type="journal article" date="2016" name="Nat. Commun.">
        <title>Thousands of microbial genomes shed light on interconnected biogeochemical processes in an aquifer system.</title>
        <authorList>
            <person name="Anantharaman K."/>
            <person name="Brown C.T."/>
            <person name="Hug L.A."/>
            <person name="Sharon I."/>
            <person name="Castelle C.J."/>
            <person name="Probst A.J."/>
            <person name="Thomas B.C."/>
            <person name="Singh A."/>
            <person name="Wilkins M.J."/>
            <person name="Karaoz U."/>
            <person name="Brodie E.L."/>
            <person name="Williams K.H."/>
            <person name="Hubbard S.S."/>
            <person name="Banfield J.F."/>
        </authorList>
    </citation>
    <scope>NUCLEOTIDE SEQUENCE [LARGE SCALE GENOMIC DNA]</scope>
</reference>
<evidence type="ECO:0000256" key="1">
    <source>
        <dbReference type="SAM" id="MobiDB-lite"/>
    </source>
</evidence>
<proteinExistence type="predicted"/>
<dbReference type="Proteomes" id="UP000178065">
    <property type="component" value="Unassembled WGS sequence"/>
</dbReference>
<dbReference type="EMBL" id="MHTT01000016">
    <property type="protein sequence ID" value="OHA65178.1"/>
    <property type="molecule type" value="Genomic_DNA"/>
</dbReference>
<feature type="compositionally biased region" description="Basic and acidic residues" evidence="1">
    <location>
        <begin position="149"/>
        <end position="160"/>
    </location>
</feature>
<gene>
    <name evidence="2" type="ORF">A2672_00830</name>
</gene>
<dbReference type="STRING" id="1802448.A2672_00830"/>
<feature type="region of interest" description="Disordered" evidence="1">
    <location>
        <begin position="141"/>
        <end position="162"/>
    </location>
</feature>
<protein>
    <submittedName>
        <fullName evidence="2">Uncharacterized protein</fullName>
    </submittedName>
</protein>
<evidence type="ECO:0000313" key="3">
    <source>
        <dbReference type="Proteomes" id="UP000178065"/>
    </source>
</evidence>
<organism evidence="2 3">
    <name type="scientific">Candidatus Wildermuthbacteria bacterium RIFCSPHIGHO2_01_FULL_49_22b</name>
    <dbReference type="NCBI Taxonomy" id="1802448"/>
    <lineage>
        <taxon>Bacteria</taxon>
        <taxon>Candidatus Wildermuthiibacteriota</taxon>
    </lineage>
</organism>
<sequence length="213" mass="23895">MKMDGAPEIGQPRSSETEQLIEKRGMSLSKEKLDWYSSTFEVNGRQVENLGVYHDPTALKEYRKEIEEAIKRASVVVLEDAPTASGEYSDEYVDQMLKEAESKGIQLSKDKVILELDNQTGKHFFRVIEDIAAREGKPVAVVDPNSSDRTNEHGKQERQRVRSTNNAIELTKLGAFLAAVAGIVGPEVIGRKKETAQWIIRHKQWAVARSSNV</sequence>
<accession>A0A1G2QXU4</accession>
<evidence type="ECO:0000313" key="2">
    <source>
        <dbReference type="EMBL" id="OHA65178.1"/>
    </source>
</evidence>
<dbReference type="AlphaFoldDB" id="A0A1G2QXU4"/>
<name>A0A1G2QXU4_9BACT</name>